<dbReference type="PANTHER" id="PTHR43639">
    <property type="entry name" value="OXIDOREDUCTASE, SHORT-CHAIN DEHYDROGENASE/REDUCTASE FAMILY (AFU_ORTHOLOGUE AFUA_5G02870)"/>
    <property type="match status" value="1"/>
</dbReference>
<dbReference type="GO" id="GO:0016491">
    <property type="term" value="F:oxidoreductase activity"/>
    <property type="evidence" value="ECO:0007669"/>
    <property type="project" value="UniProtKB-KW"/>
</dbReference>
<dbReference type="PANTHER" id="PTHR43639:SF1">
    <property type="entry name" value="SHORT-CHAIN DEHYDROGENASE_REDUCTASE FAMILY PROTEIN"/>
    <property type="match status" value="1"/>
</dbReference>
<organism evidence="3 4">
    <name type="scientific">Mucilaginibacter litoreus</name>
    <dbReference type="NCBI Taxonomy" id="1048221"/>
    <lineage>
        <taxon>Bacteria</taxon>
        <taxon>Pseudomonadati</taxon>
        <taxon>Bacteroidota</taxon>
        <taxon>Sphingobacteriia</taxon>
        <taxon>Sphingobacteriales</taxon>
        <taxon>Sphingobacteriaceae</taxon>
        <taxon>Mucilaginibacter</taxon>
    </lineage>
</organism>
<dbReference type="Proteomes" id="UP001597010">
    <property type="component" value="Unassembled WGS sequence"/>
</dbReference>
<dbReference type="Gene3D" id="3.40.50.720">
    <property type="entry name" value="NAD(P)-binding Rossmann-like Domain"/>
    <property type="match status" value="1"/>
</dbReference>
<evidence type="ECO:0000313" key="4">
    <source>
        <dbReference type="Proteomes" id="UP001597010"/>
    </source>
</evidence>
<dbReference type="PRINTS" id="PR00081">
    <property type="entry name" value="GDHRDH"/>
</dbReference>
<proteinExistence type="inferred from homology"/>
<gene>
    <name evidence="3" type="ORF">ACFQZX_18635</name>
</gene>
<name>A0ABW3AYR9_9SPHI</name>
<dbReference type="EC" id="1.1.1.-" evidence="3"/>
<evidence type="ECO:0000313" key="3">
    <source>
        <dbReference type="EMBL" id="MFD0795646.1"/>
    </source>
</evidence>
<keyword evidence="4" id="KW-1185">Reference proteome</keyword>
<dbReference type="RefSeq" id="WP_377118247.1">
    <property type="nucleotide sequence ID" value="NZ_JBHTHZ010000014.1"/>
</dbReference>
<reference evidence="4" key="1">
    <citation type="journal article" date="2019" name="Int. J. Syst. Evol. Microbiol.">
        <title>The Global Catalogue of Microorganisms (GCM) 10K type strain sequencing project: providing services to taxonomists for standard genome sequencing and annotation.</title>
        <authorList>
            <consortium name="The Broad Institute Genomics Platform"/>
            <consortium name="The Broad Institute Genome Sequencing Center for Infectious Disease"/>
            <person name="Wu L."/>
            <person name="Ma J."/>
        </authorList>
    </citation>
    <scope>NUCLEOTIDE SEQUENCE [LARGE SCALE GENOMIC DNA]</scope>
    <source>
        <strain evidence="4">CCUG 61484</strain>
    </source>
</reference>
<accession>A0ABW3AYR9</accession>
<comment type="caution">
    <text evidence="3">The sequence shown here is derived from an EMBL/GenBank/DDBJ whole genome shotgun (WGS) entry which is preliminary data.</text>
</comment>
<dbReference type="EMBL" id="JBHTHZ010000014">
    <property type="protein sequence ID" value="MFD0795646.1"/>
    <property type="molecule type" value="Genomic_DNA"/>
</dbReference>
<evidence type="ECO:0000256" key="1">
    <source>
        <dbReference type="ARBA" id="ARBA00006484"/>
    </source>
</evidence>
<evidence type="ECO:0000256" key="2">
    <source>
        <dbReference type="ARBA" id="ARBA00023002"/>
    </source>
</evidence>
<protein>
    <submittedName>
        <fullName evidence="3">SDR family NAD(P)-dependent oxidoreductase</fullName>
        <ecNumber evidence="3">1.1.1.-</ecNumber>
    </submittedName>
</protein>
<dbReference type="InterPro" id="IPR036291">
    <property type="entry name" value="NAD(P)-bd_dom_sf"/>
</dbReference>
<dbReference type="SUPFAM" id="SSF51735">
    <property type="entry name" value="NAD(P)-binding Rossmann-fold domains"/>
    <property type="match status" value="1"/>
</dbReference>
<sequence>MTAKENKVALITGGSRGLGRDMALRIAEKGLDVIITYNSNTEEADKVIAQIQQSGRKAAKLQLDTGKISGFSTFKQQLNELLNKEFNASHIDYLINNAGIGGYELIEDVTEEFFDELMNIHFKGVYFLTQQLIPLMNDGGGIVNISSGLTRVSYPKSSVYAAMKGAVEVFTRYLAKELGARGIRANTVAPGAVMTDFGNAHLRNSEESQKAVSAVTALGRPGVAEDIGGVVAFLCTDDARWVTGQRIEVSGGMLI</sequence>
<dbReference type="InterPro" id="IPR002347">
    <property type="entry name" value="SDR_fam"/>
</dbReference>
<keyword evidence="2 3" id="KW-0560">Oxidoreductase</keyword>
<dbReference type="Pfam" id="PF13561">
    <property type="entry name" value="adh_short_C2"/>
    <property type="match status" value="1"/>
</dbReference>
<dbReference type="PRINTS" id="PR00080">
    <property type="entry name" value="SDRFAMILY"/>
</dbReference>
<comment type="similarity">
    <text evidence="1">Belongs to the short-chain dehydrogenases/reductases (SDR) family.</text>
</comment>